<gene>
    <name evidence="1" type="ORF">Cantr_00432</name>
</gene>
<dbReference type="Pfam" id="PF01026">
    <property type="entry name" value="TatD_DNase"/>
    <property type="match status" value="1"/>
</dbReference>
<dbReference type="Gene3D" id="3.20.20.140">
    <property type="entry name" value="Metal-dependent hydrolases"/>
    <property type="match status" value="1"/>
</dbReference>
<evidence type="ECO:0000313" key="2">
    <source>
        <dbReference type="Proteomes" id="UP000253472"/>
    </source>
</evidence>
<dbReference type="STRING" id="5486.A0A367YEY6"/>
<evidence type="ECO:0000313" key="1">
    <source>
        <dbReference type="EMBL" id="RCK64435.1"/>
    </source>
</evidence>
<protein>
    <submittedName>
        <fullName evidence="1">Uncharacterized protein</fullName>
    </submittedName>
</protein>
<comment type="caution">
    <text evidence="1">The sequence shown here is derived from an EMBL/GenBank/DDBJ whole genome shotgun (WGS) entry which is preliminary data.</text>
</comment>
<dbReference type="AlphaFoldDB" id="A0A367YEY6"/>
<organism evidence="1 2">
    <name type="scientific">Candida viswanathii</name>
    <dbReference type="NCBI Taxonomy" id="5486"/>
    <lineage>
        <taxon>Eukaryota</taxon>
        <taxon>Fungi</taxon>
        <taxon>Dikarya</taxon>
        <taxon>Ascomycota</taxon>
        <taxon>Saccharomycotina</taxon>
        <taxon>Pichiomycetes</taxon>
        <taxon>Debaryomycetaceae</taxon>
        <taxon>Candida/Lodderomyces clade</taxon>
        <taxon>Candida</taxon>
    </lineage>
</organism>
<dbReference type="PANTHER" id="PTHR47345:SF1">
    <property type="entry name" value="CUT9-INTERACTING PROTEIN SCN1"/>
    <property type="match status" value="1"/>
</dbReference>
<keyword evidence="2" id="KW-1185">Reference proteome</keyword>
<name>A0A367YEY6_9ASCO</name>
<dbReference type="PANTHER" id="PTHR47345">
    <property type="entry name" value="CUT9-INTERACTING PROTEIN SCN1"/>
    <property type="match status" value="1"/>
</dbReference>
<dbReference type="OrthoDB" id="413993at2759"/>
<dbReference type="EMBL" id="QLNQ01000022">
    <property type="protein sequence ID" value="RCK64435.1"/>
    <property type="molecule type" value="Genomic_DNA"/>
</dbReference>
<dbReference type="SUPFAM" id="SSF51556">
    <property type="entry name" value="Metallo-dependent hydrolases"/>
    <property type="match status" value="1"/>
</dbReference>
<accession>A0A367YEY6</accession>
<dbReference type="GO" id="GO:0016788">
    <property type="term" value="F:hydrolase activity, acting on ester bonds"/>
    <property type="evidence" value="ECO:0007669"/>
    <property type="project" value="InterPro"/>
</dbReference>
<sequence length="325" mass="37803">MNPDLSDSHCHFHPECTATQARQFAEVLNSQIDRFPPHYFHLMTTQHLDLEFMDILLTNLTKPEIIVPYFGVHPWFAHLFHTGDTQPTKEEHYKRILKPEPSEELLAMLPHPISLQQHREKYLQIITNHRLEVFGIGEVGLDKLFRVPGNGYYGNLESEIPEGANKLSPCRVNMGHQVEILKFHLSLAQELQKQVSVHCVKAHGLMFDEVRKIKDIRVILHSYTGSTEQAEVWRRFTPKGHLFFSLSNWINGEKSELLESLAETISPDQILTESDIYVDRLFVEDKQQEYFDHLNGIYDKLHDLNYIESSTIHKNMLNSIGVYKH</sequence>
<reference evidence="1 2" key="1">
    <citation type="submission" date="2018-06" db="EMBL/GenBank/DDBJ databases">
        <title>Whole genome sequencing of Candida tropicalis (genome annotated by CSBL at Korea University).</title>
        <authorList>
            <person name="Ahn J."/>
        </authorList>
    </citation>
    <scope>NUCLEOTIDE SEQUENCE [LARGE SCALE GENOMIC DNA]</scope>
    <source>
        <strain evidence="1 2">ATCC 20962</strain>
    </source>
</reference>
<dbReference type="Proteomes" id="UP000253472">
    <property type="component" value="Unassembled WGS sequence"/>
</dbReference>
<proteinExistence type="predicted"/>
<dbReference type="InterPro" id="IPR053044">
    <property type="entry name" value="Metallo-hydrolase/TatD-type"/>
</dbReference>
<dbReference type="InterPro" id="IPR032466">
    <property type="entry name" value="Metal_Hydrolase"/>
</dbReference>
<dbReference type="InterPro" id="IPR001130">
    <property type="entry name" value="TatD-like"/>
</dbReference>